<sequence length="246" mass="27353">MLKAHCSSEDKEVLQQHPLLALSTSSTQCHCSCTTQPPPNLNTGNKKTTTCISIISVPAAQDELREEHTGDAARVSYLEREHMTCSNGIERTLRVPSVSRRAKISFSCQEKCEIPYDHGLRRRWGDIPVKPMGNMRENHRPWSTKAIGMMAARVTRLARIRTASAAAQLMPIGGPMPTGLWKGGRSRRKKDGQTCNGAELWKGPESIKVRVRYNLCGYGKDTLATYPAVRVIFGFNGWGVALWMIT</sequence>
<dbReference type="Proteomes" id="UP000316079">
    <property type="component" value="Unassembled WGS sequence"/>
</dbReference>
<name>A0A553PYI5_9TELE</name>
<gene>
    <name evidence="1" type="ORF">DNTS_005500</name>
</gene>
<keyword evidence="2" id="KW-1185">Reference proteome</keyword>
<evidence type="ECO:0000313" key="1">
    <source>
        <dbReference type="EMBL" id="TRY82748.1"/>
    </source>
</evidence>
<accession>A0A553PYI5</accession>
<organism evidence="1 2">
    <name type="scientific">Danionella cerebrum</name>
    <dbReference type="NCBI Taxonomy" id="2873325"/>
    <lineage>
        <taxon>Eukaryota</taxon>
        <taxon>Metazoa</taxon>
        <taxon>Chordata</taxon>
        <taxon>Craniata</taxon>
        <taxon>Vertebrata</taxon>
        <taxon>Euteleostomi</taxon>
        <taxon>Actinopterygii</taxon>
        <taxon>Neopterygii</taxon>
        <taxon>Teleostei</taxon>
        <taxon>Ostariophysi</taxon>
        <taxon>Cypriniformes</taxon>
        <taxon>Danionidae</taxon>
        <taxon>Danioninae</taxon>
        <taxon>Danionella</taxon>
    </lineage>
</organism>
<proteinExistence type="predicted"/>
<comment type="caution">
    <text evidence="1">The sequence shown here is derived from an EMBL/GenBank/DDBJ whole genome shotgun (WGS) entry which is preliminary data.</text>
</comment>
<reference evidence="1 2" key="1">
    <citation type="journal article" date="2019" name="Sci. Data">
        <title>Hybrid genome assembly and annotation of Danionella translucida.</title>
        <authorList>
            <person name="Kadobianskyi M."/>
            <person name="Schulze L."/>
            <person name="Schuelke M."/>
            <person name="Judkewitz B."/>
        </authorList>
    </citation>
    <scope>NUCLEOTIDE SEQUENCE [LARGE SCALE GENOMIC DNA]</scope>
    <source>
        <strain evidence="1 2">Bolton</strain>
    </source>
</reference>
<protein>
    <submittedName>
        <fullName evidence="1">Uncharacterized protein</fullName>
    </submittedName>
</protein>
<evidence type="ECO:0000313" key="2">
    <source>
        <dbReference type="Proteomes" id="UP000316079"/>
    </source>
</evidence>
<dbReference type="AlphaFoldDB" id="A0A553PYI5"/>
<dbReference type="EMBL" id="SRMA01026541">
    <property type="protein sequence ID" value="TRY82748.1"/>
    <property type="molecule type" value="Genomic_DNA"/>
</dbReference>